<evidence type="ECO:0000259" key="3">
    <source>
        <dbReference type="PROSITE" id="PS51820"/>
    </source>
</evidence>
<keyword evidence="1 2" id="KW-0732">Signal</keyword>
<name>A0AA35R8Z3_GEOBA</name>
<dbReference type="PROSITE" id="PS51820">
    <property type="entry name" value="PA14"/>
    <property type="match status" value="1"/>
</dbReference>
<dbReference type="SMART" id="SM00429">
    <property type="entry name" value="IPT"/>
    <property type="match status" value="2"/>
</dbReference>
<evidence type="ECO:0000256" key="2">
    <source>
        <dbReference type="SAM" id="SignalP"/>
    </source>
</evidence>
<dbReference type="Pfam" id="PF01833">
    <property type="entry name" value="TIG"/>
    <property type="match status" value="2"/>
</dbReference>
<comment type="caution">
    <text evidence="4">The sequence shown here is derived from an EMBL/GenBank/DDBJ whole genome shotgun (WGS) entry which is preliminary data.</text>
</comment>
<sequence length="691" mass="76632">MVCHYWLPGLLLLCQLVASESLTIYYRTPSVGGIGGGTVLSIEGRGFAEDVYASSNVVWLQGGDGTKVLCDFISYTATTSRIQCRTRAYPGATEGEDSPPLKIAVATGSQTLVSTYTFTYRWRYTFSVQTVYPSSSPPGSLIELAGNLPGTTYTYDRLYMGDLQCDHINSGTGLAYGLRWYQSKRHAKCRVENQMVGAYNASIQFRDWGNTYGSSWNHSEAMYLMFDGSLGMFEVFPDIHSVNPHTGSRLGGTFITIKGSGFGTSSLDIEVDVDGVPCQVLSLNATHIQCWTGRPHDNDLSIADDDGTFSITASGHRFKGSRGVSVRTYTTGSISSLESLRSHSTYPDSPNFYSVYPSYTSHTYNRRNYYGERLEAFFNPQATGDHSFFVAADRLAEMQFTSGSNINNLGPPVASTNYASGWMNYYSQSENQRSEKMMLEEGHDYLLVSEFADNSGHDYINVAVLMHETPYTYSQTQQSNRERQLISLSTTVRYETQSLRVVLNASQLLPAESGSEEEEHGVLLGWGGDKRALVTAADLLNNPNDTVASALLSLFWAECSYLTESSIFHIKNWNDAVYGFEDETHASDDDVALWQGWDGDAPAVVRNQSLCGRSSLYLREGRSLVFNLPEDSNLAIELEDYPYYMCMGYKLPPGYAFSLMFRLSGFGYWLSAYFNRDITGISSVSLGEIST</sequence>
<evidence type="ECO:0000313" key="5">
    <source>
        <dbReference type="Proteomes" id="UP001174909"/>
    </source>
</evidence>
<feature type="signal peptide" evidence="2">
    <location>
        <begin position="1"/>
        <end position="19"/>
    </location>
</feature>
<keyword evidence="5" id="KW-1185">Reference proteome</keyword>
<dbReference type="InterPro" id="IPR037524">
    <property type="entry name" value="PA14/GLEYA"/>
</dbReference>
<feature type="domain" description="PA14" evidence="3">
    <location>
        <begin position="319"/>
        <end position="480"/>
    </location>
</feature>
<dbReference type="AlphaFoldDB" id="A0AA35R8Z3"/>
<feature type="chain" id="PRO_5041386705" evidence="2">
    <location>
        <begin position="20"/>
        <end position="691"/>
    </location>
</feature>
<dbReference type="InterPro" id="IPR052387">
    <property type="entry name" value="Fibrocystin"/>
</dbReference>
<organism evidence="4 5">
    <name type="scientific">Geodia barretti</name>
    <name type="common">Barrett's horny sponge</name>
    <dbReference type="NCBI Taxonomy" id="519541"/>
    <lineage>
        <taxon>Eukaryota</taxon>
        <taxon>Metazoa</taxon>
        <taxon>Porifera</taxon>
        <taxon>Demospongiae</taxon>
        <taxon>Heteroscleromorpha</taxon>
        <taxon>Tetractinellida</taxon>
        <taxon>Astrophorina</taxon>
        <taxon>Geodiidae</taxon>
        <taxon>Geodia</taxon>
    </lineage>
</organism>
<dbReference type="SUPFAM" id="SSF81296">
    <property type="entry name" value="E set domains"/>
    <property type="match status" value="1"/>
</dbReference>
<accession>A0AA35R8Z3</accession>
<dbReference type="Gene3D" id="2.60.40.10">
    <property type="entry name" value="Immunoglobulins"/>
    <property type="match status" value="2"/>
</dbReference>
<proteinExistence type="predicted"/>
<dbReference type="InterPro" id="IPR013783">
    <property type="entry name" value="Ig-like_fold"/>
</dbReference>
<reference evidence="4" key="1">
    <citation type="submission" date="2023-03" db="EMBL/GenBank/DDBJ databases">
        <authorList>
            <person name="Steffen K."/>
            <person name="Cardenas P."/>
        </authorList>
    </citation>
    <scope>NUCLEOTIDE SEQUENCE</scope>
</reference>
<protein>
    <submittedName>
        <fullName evidence="4">Fibrocystin-L</fullName>
    </submittedName>
</protein>
<gene>
    <name evidence="4" type="ORF">GBAR_LOCUS4447</name>
</gene>
<dbReference type="PANTHER" id="PTHR46769">
    <property type="entry name" value="POLYCYSTIC KIDNEY AND HEPATIC DISEASE 1 (AUTOSOMAL RECESSIVE)-LIKE 1"/>
    <property type="match status" value="1"/>
</dbReference>
<dbReference type="CDD" id="cd00603">
    <property type="entry name" value="IPT_PCSR"/>
    <property type="match status" value="1"/>
</dbReference>
<dbReference type="EMBL" id="CASHTH010000642">
    <property type="protein sequence ID" value="CAI8005852.1"/>
    <property type="molecule type" value="Genomic_DNA"/>
</dbReference>
<dbReference type="PANTHER" id="PTHR46769:SF2">
    <property type="entry name" value="FIBROCYSTIN-L ISOFORM 2 PRECURSOR-RELATED"/>
    <property type="match status" value="1"/>
</dbReference>
<evidence type="ECO:0000256" key="1">
    <source>
        <dbReference type="ARBA" id="ARBA00022729"/>
    </source>
</evidence>
<dbReference type="InterPro" id="IPR014756">
    <property type="entry name" value="Ig_E-set"/>
</dbReference>
<dbReference type="CDD" id="cd00102">
    <property type="entry name" value="IPT"/>
    <property type="match status" value="1"/>
</dbReference>
<dbReference type="InterPro" id="IPR002909">
    <property type="entry name" value="IPT_dom"/>
</dbReference>
<evidence type="ECO:0000313" key="4">
    <source>
        <dbReference type="EMBL" id="CAI8005852.1"/>
    </source>
</evidence>
<dbReference type="Proteomes" id="UP001174909">
    <property type="component" value="Unassembled WGS sequence"/>
</dbReference>